<evidence type="ECO:0000256" key="1">
    <source>
        <dbReference type="SAM" id="MobiDB-lite"/>
    </source>
</evidence>
<evidence type="ECO:0000313" key="4">
    <source>
        <dbReference type="Proteomes" id="UP000003688"/>
    </source>
</evidence>
<proteinExistence type="predicted"/>
<organism evidence="3 4">
    <name type="scientific">Pedosphaera parvula (strain Ellin514)</name>
    <dbReference type="NCBI Taxonomy" id="320771"/>
    <lineage>
        <taxon>Bacteria</taxon>
        <taxon>Pseudomonadati</taxon>
        <taxon>Verrucomicrobiota</taxon>
        <taxon>Pedosphaerae</taxon>
        <taxon>Pedosphaerales</taxon>
        <taxon>Pedosphaeraceae</taxon>
        <taxon>Pedosphaera</taxon>
    </lineage>
</organism>
<feature type="domain" description="DUF4253" evidence="2">
    <location>
        <begin position="150"/>
        <end position="256"/>
    </location>
</feature>
<dbReference type="OrthoDB" id="4827574at2"/>
<dbReference type="InterPro" id="IPR025349">
    <property type="entry name" value="DUF4253"/>
</dbReference>
<dbReference type="AlphaFoldDB" id="B9XCH3"/>
<dbReference type="Proteomes" id="UP000003688">
    <property type="component" value="Unassembled WGS sequence"/>
</dbReference>
<name>B9XCH3_PEDPL</name>
<protein>
    <recommendedName>
        <fullName evidence="2">DUF4253 domain-containing protein</fullName>
    </recommendedName>
</protein>
<dbReference type="EMBL" id="ABOX02000004">
    <property type="protein sequence ID" value="EEF62641.1"/>
    <property type="molecule type" value="Genomic_DNA"/>
</dbReference>
<feature type="region of interest" description="Disordered" evidence="1">
    <location>
        <begin position="1"/>
        <end position="24"/>
    </location>
</feature>
<dbReference type="STRING" id="320771.Cflav_PD5276"/>
<gene>
    <name evidence="3" type="ORF">Cflav_PD5276</name>
</gene>
<dbReference type="Pfam" id="PF14062">
    <property type="entry name" value="DUF4253"/>
    <property type="match status" value="1"/>
</dbReference>
<evidence type="ECO:0000313" key="3">
    <source>
        <dbReference type="EMBL" id="EEF62641.1"/>
    </source>
</evidence>
<reference evidence="3 4" key="1">
    <citation type="journal article" date="2011" name="J. Bacteriol.">
        <title>Genome sequence of 'Pedosphaera parvula' Ellin514, an aerobic Verrucomicrobial isolate from pasture soil.</title>
        <authorList>
            <person name="Kant R."/>
            <person name="van Passel M.W."/>
            <person name="Sangwan P."/>
            <person name="Palva A."/>
            <person name="Lucas S."/>
            <person name="Copeland A."/>
            <person name="Lapidus A."/>
            <person name="Glavina Del Rio T."/>
            <person name="Dalin E."/>
            <person name="Tice H."/>
            <person name="Bruce D."/>
            <person name="Goodwin L."/>
            <person name="Pitluck S."/>
            <person name="Chertkov O."/>
            <person name="Larimer F.W."/>
            <person name="Land M.L."/>
            <person name="Hauser L."/>
            <person name="Brettin T.S."/>
            <person name="Detter J.C."/>
            <person name="Han S."/>
            <person name="de Vos W.M."/>
            <person name="Janssen P.H."/>
            <person name="Smidt H."/>
        </authorList>
    </citation>
    <scope>NUCLEOTIDE SEQUENCE [LARGE SCALE GENOMIC DNA]</scope>
    <source>
        <strain evidence="3 4">Ellin514</strain>
    </source>
</reference>
<comment type="caution">
    <text evidence="3">The sequence shown here is derived from an EMBL/GenBank/DDBJ whole genome shotgun (WGS) entry which is preliminary data.</text>
</comment>
<evidence type="ECO:0000259" key="2">
    <source>
        <dbReference type="Pfam" id="PF14062"/>
    </source>
</evidence>
<sequence length="256" mass="28567">MGFFDRFRKTPQSREVGKPSSEAGEQIASLSFVSAGDFEIAPCPGKHALQLWEKTRDEGRSEGFNAIILGDSKDVESLAENREFSTLSVTEILSVAADIDTEEWLKERLESDPECYGAEVGDWPYQVPDAGSISAHLEVLSKKPKSTVYIAKVPASRNWEVPAYIGMGNWNACPEPAEHVAMAKRWHERYGAEIVSITRDVIEFVVAKPPNTKESAIDLAKEQHLYCSDIVDQGCGSISNLAATLLNSKYWYFWWD</sequence>
<dbReference type="RefSeq" id="WP_007413521.1">
    <property type="nucleotide sequence ID" value="NZ_ABOX02000004.1"/>
</dbReference>
<keyword evidence="4" id="KW-1185">Reference proteome</keyword>
<accession>B9XCH3</accession>